<organism evidence="1 2">
    <name type="scientific">Pseudomonas nitroreducens</name>
    <dbReference type="NCBI Taxonomy" id="46680"/>
    <lineage>
        <taxon>Bacteria</taxon>
        <taxon>Pseudomonadati</taxon>
        <taxon>Pseudomonadota</taxon>
        <taxon>Gammaproteobacteria</taxon>
        <taxon>Pseudomonadales</taxon>
        <taxon>Pseudomonadaceae</taxon>
        <taxon>Pseudomonas</taxon>
    </lineage>
</organism>
<dbReference type="EMBL" id="JADTFC010000098">
    <property type="protein sequence ID" value="MBG6291069.1"/>
    <property type="molecule type" value="Genomic_DNA"/>
</dbReference>
<evidence type="ECO:0000313" key="1">
    <source>
        <dbReference type="EMBL" id="MBG6291069.1"/>
    </source>
</evidence>
<dbReference type="Proteomes" id="UP000608450">
    <property type="component" value="Unassembled WGS sequence"/>
</dbReference>
<sequence length="775" mass="89271">MIEMHYIPMPLEEESPFSLLQRATMMNGFKNSRIFLESKDLVARPSKNPAYEDSAFARFLCRIAEKQRKDVKDSFHRTSRSNKRGKQTAVNGILINTKLLRLSSAATCSECIKEGWEKVISEFAPAENCPYHNRKYLFCCPGCGRKLTHLNRTHGGCICQHELTSPHCSAVEASLELKLLELFRSCSQEKMDTFIKVLTTFKWQQKSHNNSDRRIITEIALSVCRGEITHIAELIKSLYRINEHEILDTNFIIAMMKPCISRKMLQSLREVLSNKARKSGRMHLLPCCLSAKRLQTYLEVNSSHWELIYNHPRFPCPGRKYQFTPREISTIVSIQNEILSQRKIEIENLRKKKTLTLKEAADRLLLTDAALRDLTQTEFLKEEVRHYAICRRVSVRNIEKFESKFITLTQLEQQINRPRSEIRRAIKNLNTYRIPLPHGDKHTIIVERSSITDIETYTSNKKTNRNLNGKHSTHLPRVEDGREKSLYTCIEAGKKLRLDHTTICQLVRANILRSHYQGNHGKYLIEASDVENFNSKYIFAQEVSAKLKTPANQTSDILIQHNIRPVTGRRVDGEPIVVFLRSDITPELIKKITHNNNSFAASFKLGDLITTLDAASMLGISRHTAITIKKLIITPFRPEHFKNHSKLSSAEVRKMREYLENHLPTAVALTDAWMSRRDLNEFLIKPSLVQEIIINGEPHTTIEHAKMIIDFEQRYCTCRGADILLDAPKGHIKWAVRTGRVKAVSPPHGIRSPQTLLDRREIEKMTYTPRGKNTL</sequence>
<proteinExistence type="predicted"/>
<evidence type="ECO:0008006" key="3">
    <source>
        <dbReference type="Google" id="ProtNLM"/>
    </source>
</evidence>
<comment type="caution">
    <text evidence="1">The sequence shown here is derived from an EMBL/GenBank/DDBJ whole genome shotgun (WGS) entry which is preliminary data.</text>
</comment>
<keyword evidence="2" id="KW-1185">Reference proteome</keyword>
<dbReference type="RefSeq" id="WP_196913524.1">
    <property type="nucleotide sequence ID" value="NZ_JADTFC010000098.1"/>
</dbReference>
<evidence type="ECO:0000313" key="2">
    <source>
        <dbReference type="Proteomes" id="UP000608450"/>
    </source>
</evidence>
<gene>
    <name evidence="1" type="ORF">I5I61_26740</name>
</gene>
<accession>A0ABS0KSX2</accession>
<name>A0ABS0KSX2_PSENT</name>
<reference evidence="1 2" key="1">
    <citation type="submission" date="2020-11" db="EMBL/GenBank/DDBJ databases">
        <title>Enhanced detection system for hospital associated transmission using whole genome sequencing surveillance.</title>
        <authorList>
            <person name="Harrison L.H."/>
            <person name="Van Tyne D."/>
            <person name="Marsh J.W."/>
            <person name="Griffith M.P."/>
            <person name="Snyder D.J."/>
            <person name="Cooper V.S."/>
            <person name="Mustapha M."/>
        </authorList>
    </citation>
    <scope>NUCLEOTIDE SEQUENCE [LARGE SCALE GENOMIC DNA]</scope>
    <source>
        <strain evidence="1 2">PSA00705</strain>
    </source>
</reference>
<protein>
    <recommendedName>
        <fullName evidence="3">TniQ family protein</fullName>
    </recommendedName>
</protein>